<organism evidence="1 2">
    <name type="scientific">Burkholderia aenigmatica</name>
    <dbReference type="NCBI Taxonomy" id="2015348"/>
    <lineage>
        <taxon>Bacteria</taxon>
        <taxon>Pseudomonadati</taxon>
        <taxon>Pseudomonadota</taxon>
        <taxon>Betaproteobacteria</taxon>
        <taxon>Burkholderiales</taxon>
        <taxon>Burkholderiaceae</taxon>
        <taxon>Burkholderia</taxon>
        <taxon>Burkholderia cepacia complex</taxon>
    </lineage>
</organism>
<evidence type="ECO:0000313" key="1">
    <source>
        <dbReference type="EMBL" id="OXI36358.1"/>
    </source>
</evidence>
<sequence length="99" mass="11151">MKLLCLDVQLPGASPDAYQPHLLDEVRYGWQLLKRGIVRDIYFRQDRPGVAIIAECDSIESAREALREFPLAKAGLIDWDIIPLGAFLGWEALFATDHA</sequence>
<dbReference type="Proteomes" id="UP000214600">
    <property type="component" value="Unassembled WGS sequence"/>
</dbReference>
<protein>
    <submittedName>
        <fullName evidence="1">Superoxide dismutase</fullName>
    </submittedName>
</protein>
<dbReference type="Gene3D" id="3.30.70.1060">
    <property type="entry name" value="Dimeric alpha+beta barrel"/>
    <property type="match status" value="1"/>
</dbReference>
<name>A0A228I1Q5_9BURK</name>
<reference evidence="1 2" key="2">
    <citation type="submission" date="2017-08" db="EMBL/GenBank/DDBJ databases">
        <title>WGS of novel Burkholderia cepaca complex species.</title>
        <authorList>
            <person name="Lipuma J."/>
            <person name="Spilker T."/>
        </authorList>
    </citation>
    <scope>NUCLEOTIDE SEQUENCE [LARGE SCALE GENOMIC DNA]</scope>
    <source>
        <strain evidence="1 2">AU17325</strain>
    </source>
</reference>
<proteinExistence type="predicted"/>
<dbReference type="EMBL" id="NKFA01000024">
    <property type="protein sequence ID" value="OXI36358.1"/>
    <property type="molecule type" value="Genomic_DNA"/>
</dbReference>
<dbReference type="OrthoDB" id="573560at2"/>
<dbReference type="AlphaFoldDB" id="A0A228I1Q5"/>
<comment type="caution">
    <text evidence="1">The sequence shown here is derived from an EMBL/GenBank/DDBJ whole genome shotgun (WGS) entry which is preliminary data.</text>
</comment>
<dbReference type="RefSeq" id="WP_089453797.1">
    <property type="nucleotide sequence ID" value="NZ_NKFA01000024.1"/>
</dbReference>
<gene>
    <name evidence="1" type="ORF">CFB84_34985</name>
</gene>
<evidence type="ECO:0000313" key="2">
    <source>
        <dbReference type="Proteomes" id="UP000214600"/>
    </source>
</evidence>
<accession>A0A228I1Q5</accession>
<reference evidence="2" key="1">
    <citation type="submission" date="2017-06" db="EMBL/GenBank/DDBJ databases">
        <authorList>
            <person name="LiPuma J."/>
            <person name="Spilker T."/>
        </authorList>
    </citation>
    <scope>NUCLEOTIDE SEQUENCE [LARGE SCALE GENOMIC DNA]</scope>
    <source>
        <strain evidence="2">AU17325</strain>
    </source>
</reference>